<accession>A0A7G9Z914</accession>
<dbReference type="AlphaFoldDB" id="A0A7G9Z914"/>
<organism evidence="2">
    <name type="scientific">Candidatus Methanophaga sp. ANME-1 ERB7</name>
    <dbReference type="NCBI Taxonomy" id="2759913"/>
    <lineage>
        <taxon>Archaea</taxon>
        <taxon>Methanobacteriati</taxon>
        <taxon>Methanobacteriota</taxon>
        <taxon>Stenosarchaea group</taxon>
        <taxon>Methanomicrobia</taxon>
        <taxon>Candidatus Methanophagales</taxon>
        <taxon>Candidatus Methanophagaceae</taxon>
        <taxon>Candidatus Methanophaga</taxon>
    </lineage>
</organism>
<sequence length="513" mass="60667">MVSKTAKIIAFFLILGLITPSGVLAQENPWMITVFNNVSDIPEEPNPDLEFNGITIIHVARFVFMPENRIKPLDFKDEFTVESVKKNQADFKDELKDELKAGRIDEWDYYYLNENITFKEYPDKIDEEIFFNPFLDRHPFMRLELNPIEFEIFAPNNLAMTGKIRVHATIFKNGFCLISLVFPIVTKELKDKYKLKGDFLVADKPLKPDDVVSITEFRTDEWIIKYSLNEVKMTLSDISISRQMYLEHVFFFESKDTKICAWSPTYCIYSWNTSKTVGKGNSTELLKENPWDIEEIMHTSEGYSTLKTRIFSMFSEVYATYSSFHIFSDTGHFTHDVPEPMTHRTMIEEYGYEPYDIRLAEVVFLQEYMLTTYNDFVTEKLEELGRKNESEYQDVVKEIARFRKEISIALDEFYLIEDSLRYHEHRYLVRYGKQKRNLDFMHEILRVKMEDLSKISVDMNNVIMQENNAVIQQRIELLTSLGILLAFCLFFGNMYSEEIKTKLRRLRERKAKK</sequence>
<name>A0A7G9Z914_9EURY</name>
<gene>
    <name evidence="2" type="ORF">HGIILDEE_00037</name>
</gene>
<proteinExistence type="predicted"/>
<keyword evidence="1" id="KW-1133">Transmembrane helix</keyword>
<reference evidence="2" key="1">
    <citation type="submission" date="2020-06" db="EMBL/GenBank/DDBJ databases">
        <title>Unique genomic features of the anaerobic methanotrophic archaea.</title>
        <authorList>
            <person name="Chadwick G.L."/>
            <person name="Skennerton C.T."/>
            <person name="Laso-Perez R."/>
            <person name="Leu A.O."/>
            <person name="Speth D.R."/>
            <person name="Yu H."/>
            <person name="Morgan-Lang C."/>
            <person name="Hatzenpichler R."/>
            <person name="Goudeau D."/>
            <person name="Malmstrom R."/>
            <person name="Brazelton W.J."/>
            <person name="Woyke T."/>
            <person name="Hallam S.J."/>
            <person name="Tyson G.W."/>
            <person name="Wegener G."/>
            <person name="Boetius A."/>
            <person name="Orphan V."/>
        </authorList>
    </citation>
    <scope>NUCLEOTIDE SEQUENCE</scope>
</reference>
<keyword evidence="1" id="KW-0812">Transmembrane</keyword>
<keyword evidence="1" id="KW-0472">Membrane</keyword>
<evidence type="ECO:0000256" key="1">
    <source>
        <dbReference type="SAM" id="Phobius"/>
    </source>
</evidence>
<evidence type="ECO:0000313" key="2">
    <source>
        <dbReference type="EMBL" id="QNO56748.1"/>
    </source>
</evidence>
<dbReference type="EMBL" id="MT631666">
    <property type="protein sequence ID" value="QNO56748.1"/>
    <property type="molecule type" value="Genomic_DNA"/>
</dbReference>
<feature type="transmembrane region" description="Helical" evidence="1">
    <location>
        <begin position="477"/>
        <end position="495"/>
    </location>
</feature>
<protein>
    <submittedName>
        <fullName evidence="2">Uncharacterized protein</fullName>
    </submittedName>
</protein>